<evidence type="ECO:0000313" key="2">
    <source>
        <dbReference type="Proteomes" id="UP000176846"/>
    </source>
</evidence>
<dbReference type="EMBL" id="MGEK01000034">
    <property type="protein sequence ID" value="OGL81030.1"/>
    <property type="molecule type" value="Genomic_DNA"/>
</dbReference>
<dbReference type="AlphaFoldDB" id="A0A1F7URW8"/>
<dbReference type="Proteomes" id="UP000176846">
    <property type="component" value="Unassembled WGS sequence"/>
</dbReference>
<evidence type="ECO:0000313" key="1">
    <source>
        <dbReference type="EMBL" id="OGL81030.1"/>
    </source>
</evidence>
<comment type="caution">
    <text evidence="1">The sequence shown here is derived from an EMBL/GenBank/DDBJ whole genome shotgun (WGS) entry which is preliminary data.</text>
</comment>
<evidence type="ECO:0008006" key="3">
    <source>
        <dbReference type="Google" id="ProtNLM"/>
    </source>
</evidence>
<accession>A0A1F7URW8</accession>
<reference evidence="1 2" key="1">
    <citation type="journal article" date="2016" name="Nat. Commun.">
        <title>Thousands of microbial genomes shed light on interconnected biogeochemical processes in an aquifer system.</title>
        <authorList>
            <person name="Anantharaman K."/>
            <person name="Brown C.T."/>
            <person name="Hug L.A."/>
            <person name="Sharon I."/>
            <person name="Castelle C.J."/>
            <person name="Probst A.J."/>
            <person name="Thomas B.C."/>
            <person name="Singh A."/>
            <person name="Wilkins M.J."/>
            <person name="Karaoz U."/>
            <person name="Brodie E.L."/>
            <person name="Williams K.H."/>
            <person name="Hubbard S.S."/>
            <person name="Banfield J.F."/>
        </authorList>
    </citation>
    <scope>NUCLEOTIDE SEQUENCE [LARGE SCALE GENOMIC DNA]</scope>
</reference>
<sequence length="184" mass="20191">MKLGLESVRYTMREGHFEVAPQFHVSQALLCRYIFSNRDLLAGMAEALIDYFELLERPALLLDADSTSGICLASLISGILIRHSVRDFTEGQGPLRDRAYLILLPNLLTNDQIRQGVARLTTDGAFVAGVGAICDRRQHRGDVDGVKVWAPISLVAVGVNADLDVESCLLCRDGEPLTQGLRVI</sequence>
<name>A0A1F7URW8_9BACT</name>
<protein>
    <recommendedName>
        <fullName evidence="3">Orotate phosphoribosyltransferase</fullName>
    </recommendedName>
</protein>
<proteinExistence type="predicted"/>
<organism evidence="1 2">
    <name type="scientific">Candidatus Uhrbacteria bacterium RIFCSPLOWO2_01_FULL_47_25</name>
    <dbReference type="NCBI Taxonomy" id="1802402"/>
    <lineage>
        <taxon>Bacteria</taxon>
        <taxon>Candidatus Uhriibacteriota</taxon>
    </lineage>
</organism>
<gene>
    <name evidence="1" type="ORF">A2936_00305</name>
</gene>